<dbReference type="InterPro" id="IPR012318">
    <property type="entry name" value="HTH_CRP"/>
</dbReference>
<evidence type="ECO:0000313" key="7">
    <source>
        <dbReference type="Proteomes" id="UP001446032"/>
    </source>
</evidence>
<keyword evidence="1" id="KW-0805">Transcription regulation</keyword>
<keyword evidence="2" id="KW-0238">DNA-binding</keyword>
<dbReference type="InterPro" id="IPR036388">
    <property type="entry name" value="WH-like_DNA-bd_sf"/>
</dbReference>
<dbReference type="Gene3D" id="1.10.10.10">
    <property type="entry name" value="Winged helix-like DNA-binding domain superfamily/Winged helix DNA-binding domain"/>
    <property type="match status" value="1"/>
</dbReference>
<dbReference type="RefSeq" id="WP_303223959.1">
    <property type="nucleotide sequence ID" value="NZ_JBBMEI010000085.1"/>
</dbReference>
<keyword evidence="3" id="KW-0804">Transcription</keyword>
<dbReference type="PROSITE" id="PS50042">
    <property type="entry name" value="CNMP_BINDING_3"/>
    <property type="match status" value="1"/>
</dbReference>
<dbReference type="InterPro" id="IPR000595">
    <property type="entry name" value="cNMP-bd_dom"/>
</dbReference>
<accession>A0ABV1AQH0</accession>
<reference evidence="6 7" key="1">
    <citation type="submission" date="2024-03" db="EMBL/GenBank/DDBJ databases">
        <title>Human intestinal bacterial collection.</title>
        <authorList>
            <person name="Pauvert C."/>
            <person name="Hitch T.C.A."/>
            <person name="Clavel T."/>
        </authorList>
    </citation>
    <scope>NUCLEOTIDE SEQUENCE [LARGE SCALE GENOMIC DNA]</scope>
    <source>
        <strain evidence="6 7">CLA-AA-H95</strain>
    </source>
</reference>
<evidence type="ECO:0000256" key="3">
    <source>
        <dbReference type="ARBA" id="ARBA00023163"/>
    </source>
</evidence>
<evidence type="ECO:0000259" key="5">
    <source>
        <dbReference type="PROSITE" id="PS51063"/>
    </source>
</evidence>
<dbReference type="InterPro" id="IPR018490">
    <property type="entry name" value="cNMP-bd_dom_sf"/>
</dbReference>
<dbReference type="PROSITE" id="PS51063">
    <property type="entry name" value="HTH_CRP_2"/>
    <property type="match status" value="1"/>
</dbReference>
<dbReference type="InterPro" id="IPR014710">
    <property type="entry name" value="RmlC-like_jellyroll"/>
</dbReference>
<dbReference type="SUPFAM" id="SSF51206">
    <property type="entry name" value="cAMP-binding domain-like"/>
    <property type="match status" value="1"/>
</dbReference>
<organism evidence="6 7">
    <name type="scientific">Blautia intestinihominis</name>
    <dbReference type="NCBI Taxonomy" id="3133152"/>
    <lineage>
        <taxon>Bacteria</taxon>
        <taxon>Bacillati</taxon>
        <taxon>Bacillota</taxon>
        <taxon>Clostridia</taxon>
        <taxon>Lachnospirales</taxon>
        <taxon>Lachnospiraceae</taxon>
        <taxon>Blautia</taxon>
    </lineage>
</organism>
<dbReference type="SUPFAM" id="SSF46785">
    <property type="entry name" value="Winged helix' DNA-binding domain"/>
    <property type="match status" value="1"/>
</dbReference>
<proteinExistence type="predicted"/>
<evidence type="ECO:0000256" key="2">
    <source>
        <dbReference type="ARBA" id="ARBA00023125"/>
    </source>
</evidence>
<dbReference type="CDD" id="cd00038">
    <property type="entry name" value="CAP_ED"/>
    <property type="match status" value="1"/>
</dbReference>
<dbReference type="Gene3D" id="2.60.120.10">
    <property type="entry name" value="Jelly Rolls"/>
    <property type="match status" value="1"/>
</dbReference>
<gene>
    <name evidence="6" type="ORF">WMO75_16810</name>
</gene>
<sequence length="242" mass="28191">MGEQYLHQKCPFLKALSQEKREQFEIYFRTAPDWLIDSLVVEKIKKGTTFIRENNPADTIYFIVEGLIVATDYRVLGVSYDFMQFQKMYAFGGMEFIMDLDVYKTSLRTVTDSIAVKISRAMFEKWMYSDIKALKYESKLIGEYLLEQARNERIVLLMKGTDRLCLLLVYHYEQYQKDGILCVKEGQKSLADKTGMCLKSINRAVKTLSEQGLIRKQGNKILVEKQQYEKMKALISEKTDIG</sequence>
<evidence type="ECO:0000313" key="6">
    <source>
        <dbReference type="EMBL" id="MEQ2359955.1"/>
    </source>
</evidence>
<evidence type="ECO:0000256" key="1">
    <source>
        <dbReference type="ARBA" id="ARBA00023015"/>
    </source>
</evidence>
<dbReference type="Proteomes" id="UP001446032">
    <property type="component" value="Unassembled WGS sequence"/>
</dbReference>
<dbReference type="InterPro" id="IPR036390">
    <property type="entry name" value="WH_DNA-bd_sf"/>
</dbReference>
<protein>
    <submittedName>
        <fullName evidence="6">Crp/Fnr family transcriptional regulator</fullName>
    </submittedName>
</protein>
<evidence type="ECO:0000259" key="4">
    <source>
        <dbReference type="PROSITE" id="PS50042"/>
    </source>
</evidence>
<dbReference type="Pfam" id="PF00027">
    <property type="entry name" value="cNMP_binding"/>
    <property type="match status" value="1"/>
</dbReference>
<feature type="domain" description="Cyclic nucleotide-binding" evidence="4">
    <location>
        <begin position="35"/>
        <end position="127"/>
    </location>
</feature>
<name>A0ABV1AQH0_9FIRM</name>
<dbReference type="EMBL" id="JBBMEI010000085">
    <property type="protein sequence ID" value="MEQ2359955.1"/>
    <property type="molecule type" value="Genomic_DNA"/>
</dbReference>
<keyword evidence="7" id="KW-1185">Reference proteome</keyword>
<feature type="domain" description="HTH crp-type" evidence="5">
    <location>
        <begin position="158"/>
        <end position="227"/>
    </location>
</feature>
<comment type="caution">
    <text evidence="6">The sequence shown here is derived from an EMBL/GenBank/DDBJ whole genome shotgun (WGS) entry which is preliminary data.</text>
</comment>